<evidence type="ECO:0000256" key="1">
    <source>
        <dbReference type="SAM" id="Phobius"/>
    </source>
</evidence>
<keyword evidence="1" id="KW-0812">Transmembrane</keyword>
<dbReference type="AlphaFoldDB" id="A0A1J8PCA2"/>
<dbReference type="Proteomes" id="UP000183924">
    <property type="component" value="Unassembled WGS sequence"/>
</dbReference>
<accession>A0A1J8PCA2</accession>
<dbReference type="GO" id="GO:0042834">
    <property type="term" value="F:peptidoglycan binding"/>
    <property type="evidence" value="ECO:0007669"/>
    <property type="project" value="InterPro"/>
</dbReference>
<organism evidence="3 4">
    <name type="scientific">Candidatus Rickettsiella isopodorum</name>
    <dbReference type="NCBI Taxonomy" id="1225476"/>
    <lineage>
        <taxon>Bacteria</taxon>
        <taxon>Pseudomonadati</taxon>
        <taxon>Pseudomonadota</taxon>
        <taxon>Gammaproteobacteria</taxon>
        <taxon>Legionellales</taxon>
        <taxon>Coxiellaceae</taxon>
        <taxon>Rickettsiella</taxon>
    </lineage>
</organism>
<dbReference type="InterPro" id="IPR007730">
    <property type="entry name" value="SPOR-like_dom"/>
</dbReference>
<name>A0A1J8PCA2_9COXI</name>
<keyword evidence="1" id="KW-1133">Transmembrane helix</keyword>
<sequence>MDFSIKRTSFIAIIVIAALLVIFVPLWVKDYRADTLLSFTIPTLPTPPSAALLPTTAGKASIKNLLSFPLTPAKAWVVELPDIKDPAQAENLVLSLRRKGFNAYSRQYKSLLGVLTRVFVGPEVKPEQMKQVAEQLHTQMHLTTQVVPFDPLLSQ</sequence>
<dbReference type="SUPFAM" id="SSF110997">
    <property type="entry name" value="Sporulation related repeat"/>
    <property type="match status" value="1"/>
</dbReference>
<dbReference type="PANTHER" id="PTHR38687:SF1">
    <property type="entry name" value="CELL DIVISION PROTEIN DEDD"/>
    <property type="match status" value="1"/>
</dbReference>
<dbReference type="EMBL" id="LUKY01000032">
    <property type="protein sequence ID" value="OIZ94983.1"/>
    <property type="molecule type" value="Genomic_DNA"/>
</dbReference>
<dbReference type="GO" id="GO:0032506">
    <property type="term" value="P:cytokinetic process"/>
    <property type="evidence" value="ECO:0007669"/>
    <property type="project" value="TreeGrafter"/>
</dbReference>
<evidence type="ECO:0000313" key="3">
    <source>
        <dbReference type="EMBL" id="OIZ94983.1"/>
    </source>
</evidence>
<feature type="transmembrane region" description="Helical" evidence="1">
    <location>
        <begin position="9"/>
        <end position="28"/>
    </location>
</feature>
<dbReference type="GO" id="GO:0030428">
    <property type="term" value="C:cell septum"/>
    <property type="evidence" value="ECO:0007669"/>
    <property type="project" value="TreeGrafter"/>
</dbReference>
<protein>
    <recommendedName>
        <fullName evidence="2">SPOR domain-containing protein</fullName>
    </recommendedName>
</protein>
<feature type="domain" description="SPOR" evidence="2">
    <location>
        <begin position="70"/>
        <end position="149"/>
    </location>
</feature>
<dbReference type="PANTHER" id="PTHR38687">
    <property type="entry name" value="CELL DIVISION PROTEIN DEDD-RELATED"/>
    <property type="match status" value="1"/>
</dbReference>
<keyword evidence="4" id="KW-1185">Reference proteome</keyword>
<dbReference type="InterPro" id="IPR036680">
    <property type="entry name" value="SPOR-like_sf"/>
</dbReference>
<reference evidence="3 4" key="1">
    <citation type="submission" date="2016-03" db="EMBL/GenBank/DDBJ databases">
        <title>Comparative genomics of Rickettsiella.</title>
        <authorList>
            <person name="Chandler C."/>
            <person name="Wang Y."/>
        </authorList>
    </citation>
    <scope>NUCLEOTIDE SEQUENCE [LARGE SCALE GENOMIC DNA]</scope>
    <source>
        <strain evidence="3 4">RCFS May 2013</strain>
    </source>
</reference>
<dbReference type="STRING" id="1225476.A1D18_02445"/>
<dbReference type="OrthoDB" id="7069135at2"/>
<evidence type="ECO:0000259" key="2">
    <source>
        <dbReference type="PROSITE" id="PS51724"/>
    </source>
</evidence>
<gene>
    <name evidence="3" type="ORF">A1D18_02445</name>
</gene>
<dbReference type="GO" id="GO:0032153">
    <property type="term" value="C:cell division site"/>
    <property type="evidence" value="ECO:0007669"/>
    <property type="project" value="TreeGrafter"/>
</dbReference>
<dbReference type="Gene3D" id="3.30.70.1070">
    <property type="entry name" value="Sporulation related repeat"/>
    <property type="match status" value="1"/>
</dbReference>
<dbReference type="RefSeq" id="WP_071662244.1">
    <property type="nucleotide sequence ID" value="NZ_LUKY01000032.1"/>
</dbReference>
<comment type="caution">
    <text evidence="3">The sequence shown here is derived from an EMBL/GenBank/DDBJ whole genome shotgun (WGS) entry which is preliminary data.</text>
</comment>
<dbReference type="Pfam" id="PF05036">
    <property type="entry name" value="SPOR"/>
    <property type="match status" value="1"/>
</dbReference>
<proteinExistence type="predicted"/>
<evidence type="ECO:0000313" key="4">
    <source>
        <dbReference type="Proteomes" id="UP000183924"/>
    </source>
</evidence>
<dbReference type="PROSITE" id="PS51724">
    <property type="entry name" value="SPOR"/>
    <property type="match status" value="1"/>
</dbReference>
<keyword evidence="1" id="KW-0472">Membrane</keyword>
<dbReference type="InterPro" id="IPR052521">
    <property type="entry name" value="Cell_div_SPOR-domain"/>
</dbReference>